<gene>
    <name evidence="3" type="ORF">M23134_02762</name>
</gene>
<dbReference type="EMBL" id="AAWS01000051">
    <property type="protein sequence ID" value="EAY25292.1"/>
    <property type="molecule type" value="Genomic_DNA"/>
</dbReference>
<name>A1ZWF2_MICM2</name>
<reference evidence="3 4" key="1">
    <citation type="submission" date="2007-01" db="EMBL/GenBank/DDBJ databases">
        <authorList>
            <person name="Haygood M."/>
            <person name="Podell S."/>
            <person name="Anderson C."/>
            <person name="Hopkinson B."/>
            <person name="Roe K."/>
            <person name="Barbeau K."/>
            <person name="Gaasterland T."/>
            <person name="Ferriera S."/>
            <person name="Johnson J."/>
            <person name="Kravitz S."/>
            <person name="Beeson K."/>
            <person name="Sutton G."/>
            <person name="Rogers Y.-H."/>
            <person name="Friedman R."/>
            <person name="Frazier M."/>
            <person name="Venter J.C."/>
        </authorList>
    </citation>
    <scope>NUCLEOTIDE SEQUENCE [LARGE SCALE GENOMIC DNA]</scope>
    <source>
        <strain evidence="3 4">ATCC 23134</strain>
    </source>
</reference>
<proteinExistence type="predicted"/>
<dbReference type="Proteomes" id="UP000004095">
    <property type="component" value="Unassembled WGS sequence"/>
</dbReference>
<feature type="region of interest" description="Disordered" evidence="1">
    <location>
        <begin position="157"/>
        <end position="177"/>
    </location>
</feature>
<keyword evidence="4" id="KW-1185">Reference proteome</keyword>
<dbReference type="InterPro" id="IPR043502">
    <property type="entry name" value="DNA/RNA_pol_sf"/>
</dbReference>
<dbReference type="Pfam" id="PF00078">
    <property type="entry name" value="RVT_1"/>
    <property type="match status" value="1"/>
</dbReference>
<dbReference type="AlphaFoldDB" id="A1ZWF2"/>
<sequence>MTPSNKKKRHNQQKKNKDWLKPKPYPHFSPKIGFQQGNREKRQKAKEEFKAKIANLFKSGKHNFYPLLKYTKYDKQYKKWQDDDGYYYLNARGKYIRKAKAKKRPIEFATHIDAQLYAYFAQQVFCPQYEQKLKQRPLMNKGVIGYRTIPVKLKEETEEAKETGVNTKEKDKKPPNQSNIEMAADFFDEVLALAQTQDCVVLTFDISDFFPSIDHQLLFAAWARLFDVSKLSESHYRIYRAVTQYSYIYRNDLRRHLHGNQRAMDKQMRHNIEQGVEAYFESPRHMRAAIRQGQIRIYKNKKKGIPHGLAVSSHLANAYMWDFDQTMSAAVARAGGHYRRYSDDIIMVLPVGTKEETVLIEEWDTLAKAEIEKLKLKLSSRKSEIYKIAKANAQGNIKIEAKVKVIRNGEAQTEWRQQGITYLGLELFGQKAGQKQIYLRPASIAKFQNKMRRAVHRAVRRAYARQTKECLPEPIIFYNGLKKRFTPEGMKKGARQRKIKKLKCNKLRGVHDYEVSKKTMPAQQGSALSYARKMDKYVYDAQPGETGKAVRQFRNAKKLLFREIERAKNKYGGE</sequence>
<evidence type="ECO:0000313" key="3">
    <source>
        <dbReference type="EMBL" id="EAY25292.1"/>
    </source>
</evidence>
<dbReference type="SUPFAM" id="SSF56672">
    <property type="entry name" value="DNA/RNA polymerases"/>
    <property type="match status" value="1"/>
</dbReference>
<feature type="domain" description="Reverse transcriptase" evidence="2">
    <location>
        <begin position="77"/>
        <end position="427"/>
    </location>
</feature>
<organism evidence="3 4">
    <name type="scientific">Microscilla marina ATCC 23134</name>
    <dbReference type="NCBI Taxonomy" id="313606"/>
    <lineage>
        <taxon>Bacteria</taxon>
        <taxon>Pseudomonadati</taxon>
        <taxon>Bacteroidota</taxon>
        <taxon>Cytophagia</taxon>
        <taxon>Cytophagales</taxon>
        <taxon>Microscillaceae</taxon>
        <taxon>Microscilla</taxon>
    </lineage>
</organism>
<accession>A1ZWF2</accession>
<evidence type="ECO:0000313" key="4">
    <source>
        <dbReference type="Proteomes" id="UP000004095"/>
    </source>
</evidence>
<evidence type="ECO:0000259" key="2">
    <source>
        <dbReference type="PROSITE" id="PS50878"/>
    </source>
</evidence>
<dbReference type="PROSITE" id="PS50878">
    <property type="entry name" value="RT_POL"/>
    <property type="match status" value="1"/>
</dbReference>
<comment type="caution">
    <text evidence="3">The sequence shown here is derived from an EMBL/GenBank/DDBJ whole genome shotgun (WGS) entry which is preliminary data.</text>
</comment>
<evidence type="ECO:0000256" key="1">
    <source>
        <dbReference type="SAM" id="MobiDB-lite"/>
    </source>
</evidence>
<feature type="region of interest" description="Disordered" evidence="1">
    <location>
        <begin position="1"/>
        <end position="44"/>
    </location>
</feature>
<dbReference type="RefSeq" id="WP_002703099.1">
    <property type="nucleotide sequence ID" value="NZ_AAWS01000051.1"/>
</dbReference>
<dbReference type="eggNOG" id="COG3344">
    <property type="taxonomic scope" value="Bacteria"/>
</dbReference>
<protein>
    <recommendedName>
        <fullName evidence="2">Reverse transcriptase domain-containing protein</fullName>
    </recommendedName>
</protein>
<dbReference type="InterPro" id="IPR000477">
    <property type="entry name" value="RT_dom"/>
</dbReference>
<feature type="compositionally biased region" description="Basic residues" evidence="1">
    <location>
        <begin position="1"/>
        <end position="14"/>
    </location>
</feature>
<dbReference type="OrthoDB" id="9780724at2"/>